<organism evidence="1 2">
    <name type="scientific">Polaribacter porphyrae</name>
    <dbReference type="NCBI Taxonomy" id="1137780"/>
    <lineage>
        <taxon>Bacteria</taxon>
        <taxon>Pseudomonadati</taxon>
        <taxon>Bacteroidota</taxon>
        <taxon>Flavobacteriia</taxon>
        <taxon>Flavobacteriales</taxon>
        <taxon>Flavobacteriaceae</taxon>
    </lineage>
</organism>
<evidence type="ECO:0000313" key="1">
    <source>
        <dbReference type="EMBL" id="PQJ80004.1"/>
    </source>
</evidence>
<proteinExistence type="predicted"/>
<reference evidence="1 2" key="1">
    <citation type="submission" date="2016-12" db="EMBL/GenBank/DDBJ databases">
        <title>Trade-off between light-utilization and light-protection in marine flavobacteria.</title>
        <authorList>
            <person name="Kumagai Y."/>
            <person name="Yoshizawa S."/>
            <person name="Kogure K."/>
            <person name="Iwasaki W."/>
        </authorList>
    </citation>
    <scope>NUCLEOTIDE SEQUENCE [LARGE SCALE GENOMIC DNA]</scope>
    <source>
        <strain evidence="1 2">NBRC 108759</strain>
    </source>
</reference>
<protein>
    <submittedName>
        <fullName evidence="1">Uncharacterized protein</fullName>
    </submittedName>
</protein>
<sequence length="109" mass="12874">MQEEFEKKVTFIVDTNGIENITSLGIRGNFLPNQWRETVPLKDDDNDGVYEITFNEKTAVYGISFKFVQNGFDYELKNEENRQIVFEYKPETIVYKTKFNNSKSEITRK</sequence>
<dbReference type="Gene3D" id="2.60.40.10">
    <property type="entry name" value="Immunoglobulins"/>
    <property type="match status" value="1"/>
</dbReference>
<dbReference type="InterPro" id="IPR013783">
    <property type="entry name" value="Ig-like_fold"/>
</dbReference>
<name>A0A2S7WQZ6_9FLAO</name>
<gene>
    <name evidence="1" type="ORF">BTO18_12855</name>
</gene>
<comment type="caution">
    <text evidence="1">The sequence shown here is derived from an EMBL/GenBank/DDBJ whole genome shotgun (WGS) entry which is preliminary data.</text>
</comment>
<keyword evidence="2" id="KW-1185">Reference proteome</keyword>
<dbReference type="Proteomes" id="UP000238882">
    <property type="component" value="Unassembled WGS sequence"/>
</dbReference>
<dbReference type="EMBL" id="MSCN01000001">
    <property type="protein sequence ID" value="PQJ80004.1"/>
    <property type="molecule type" value="Genomic_DNA"/>
</dbReference>
<accession>A0A2S7WQZ6</accession>
<dbReference type="AlphaFoldDB" id="A0A2S7WQZ6"/>
<evidence type="ECO:0000313" key="2">
    <source>
        <dbReference type="Proteomes" id="UP000238882"/>
    </source>
</evidence>